<dbReference type="Pfam" id="PF01381">
    <property type="entry name" value="HTH_3"/>
    <property type="match status" value="1"/>
</dbReference>
<dbReference type="Pfam" id="PF19054">
    <property type="entry name" value="DUF5753"/>
    <property type="match status" value="1"/>
</dbReference>
<gene>
    <name evidence="2" type="ORF">DEJ50_12495</name>
</gene>
<dbReference type="InterPro" id="IPR010982">
    <property type="entry name" value="Lambda_DNA-bd_dom_sf"/>
</dbReference>
<accession>A0A5P2D5I0</accession>
<feature type="domain" description="HTH cro/C1-type" evidence="1">
    <location>
        <begin position="21"/>
        <end position="74"/>
    </location>
</feature>
<dbReference type="Gene3D" id="1.10.260.40">
    <property type="entry name" value="lambda repressor-like DNA-binding domains"/>
    <property type="match status" value="1"/>
</dbReference>
<evidence type="ECO:0000313" key="2">
    <source>
        <dbReference type="EMBL" id="QES48521.1"/>
    </source>
</evidence>
<dbReference type="SMART" id="SM00530">
    <property type="entry name" value="HTH_XRE"/>
    <property type="match status" value="1"/>
</dbReference>
<sequence length="274" mass="30926">MASDDPEVEPDAHLRAFGDTVKAFRKRAGLTQEQLAERIRYSIQYVGSVEQGRRHPSDKYVTQLEEALDSFGVIRIAAKQLNRQRGLASWFHRWADLEETALALSTYECRVVPGLLQTESYARALIENTPPPRTPKRAEALVAARLERQRLLDRVPLTAFSFIIEQVVLERQIGGPEMTREVIDHLLDCARKSNVDIQIMPTVQPHHAGTDGPFQLLETEEHEWLGYTEGPKMGLVITAPAALSVLHQQYAKLRFQALNPVDSVGLLERMRGTL</sequence>
<proteinExistence type="predicted"/>
<organism evidence="2 3">
    <name type="scientific">Streptomyces venezuelae</name>
    <dbReference type="NCBI Taxonomy" id="54571"/>
    <lineage>
        <taxon>Bacteria</taxon>
        <taxon>Bacillati</taxon>
        <taxon>Actinomycetota</taxon>
        <taxon>Actinomycetes</taxon>
        <taxon>Kitasatosporales</taxon>
        <taxon>Streptomycetaceae</taxon>
        <taxon>Streptomyces</taxon>
    </lineage>
</organism>
<name>A0A5P2D5I0_STRVZ</name>
<dbReference type="AlphaFoldDB" id="A0A5P2D5I0"/>
<protein>
    <submittedName>
        <fullName evidence="2">Transcriptional regulator</fullName>
    </submittedName>
</protein>
<dbReference type="InterPro" id="IPR001387">
    <property type="entry name" value="Cro/C1-type_HTH"/>
</dbReference>
<dbReference type="PROSITE" id="PS50943">
    <property type="entry name" value="HTH_CROC1"/>
    <property type="match status" value="1"/>
</dbReference>
<evidence type="ECO:0000259" key="1">
    <source>
        <dbReference type="PROSITE" id="PS50943"/>
    </source>
</evidence>
<reference evidence="2 3" key="1">
    <citation type="submission" date="2018-05" db="EMBL/GenBank/DDBJ databases">
        <title>Streptomyces venezuelae.</title>
        <authorList>
            <person name="Kim W."/>
            <person name="Lee N."/>
            <person name="Cho B.-K."/>
        </authorList>
    </citation>
    <scope>NUCLEOTIDE SEQUENCE [LARGE SCALE GENOMIC DNA]</scope>
    <source>
        <strain evidence="2 3">ATCC 21782</strain>
    </source>
</reference>
<dbReference type="OrthoDB" id="4308543at2"/>
<dbReference type="GO" id="GO:0003677">
    <property type="term" value="F:DNA binding"/>
    <property type="evidence" value="ECO:0007669"/>
    <property type="project" value="InterPro"/>
</dbReference>
<dbReference type="RefSeq" id="WP_150207916.1">
    <property type="nucleotide sequence ID" value="NZ_CP029190.1"/>
</dbReference>
<dbReference type="Proteomes" id="UP000325211">
    <property type="component" value="Chromosome"/>
</dbReference>
<evidence type="ECO:0000313" key="3">
    <source>
        <dbReference type="Proteomes" id="UP000325211"/>
    </source>
</evidence>
<dbReference type="SUPFAM" id="SSF47413">
    <property type="entry name" value="lambda repressor-like DNA-binding domains"/>
    <property type="match status" value="1"/>
</dbReference>
<dbReference type="InterPro" id="IPR043917">
    <property type="entry name" value="DUF5753"/>
</dbReference>
<dbReference type="EMBL" id="CP029190">
    <property type="protein sequence ID" value="QES48521.1"/>
    <property type="molecule type" value="Genomic_DNA"/>
</dbReference>
<dbReference type="CDD" id="cd00093">
    <property type="entry name" value="HTH_XRE"/>
    <property type="match status" value="1"/>
</dbReference>